<sequence length="175" mass="20097">MMRNMRSYLRIMLFALGLLAGVQVPGLIDLYYQRLDARLQQANLSLVPFQGTADQHFNGDLTALVNHYRTNPDPVFARDAVSLQHLVSQQQMLLQESAFKDHPWYQQLIHLLLRADPQLWQDTLQNYSYLVPLKQSAIICGMSMGFIAALLGDLLLGLILLPFRKRQPRSRHALR</sequence>
<name>A0AAU6U4P8_UNCXX</name>
<evidence type="ECO:0000313" key="2">
    <source>
        <dbReference type="EMBL" id="XAG68608.1"/>
    </source>
</evidence>
<keyword evidence="1" id="KW-1133">Transmembrane helix</keyword>
<feature type="transmembrane region" description="Helical" evidence="1">
    <location>
        <begin position="136"/>
        <end position="161"/>
    </location>
</feature>
<evidence type="ECO:0000256" key="1">
    <source>
        <dbReference type="SAM" id="Phobius"/>
    </source>
</evidence>
<keyword evidence="1" id="KW-0812">Transmembrane</keyword>
<accession>A0AAU6U4P8</accession>
<keyword evidence="1" id="KW-0472">Membrane</keyword>
<dbReference type="Pfam" id="PF11157">
    <property type="entry name" value="DUF2937"/>
    <property type="match status" value="1"/>
</dbReference>
<gene>
    <name evidence="2" type="ORF">MRM75_18635</name>
</gene>
<protein>
    <submittedName>
        <fullName evidence="2">DUF2937 family protein</fullName>
    </submittedName>
</protein>
<proteinExistence type="predicted"/>
<dbReference type="EMBL" id="CP095353">
    <property type="protein sequence ID" value="XAG68608.1"/>
    <property type="molecule type" value="Genomic_DNA"/>
</dbReference>
<dbReference type="AlphaFoldDB" id="A0AAU6U4P8"/>
<organism evidence="2">
    <name type="scientific">bacterium 19CA06SA08-2</name>
    <dbReference type="NCBI Taxonomy" id="2920658"/>
    <lineage>
        <taxon>Bacteria</taxon>
    </lineage>
</organism>
<dbReference type="InterPro" id="IPR022584">
    <property type="entry name" value="DUF2937"/>
</dbReference>
<reference evidence="2" key="1">
    <citation type="submission" date="2022-03" db="EMBL/GenBank/DDBJ databases">
        <title>Sea Food Isolates.</title>
        <authorList>
            <person name="Li c."/>
        </authorList>
    </citation>
    <scope>NUCLEOTIDE SEQUENCE</scope>
    <source>
        <strain evidence="2">19CA06SA08-2</strain>
    </source>
</reference>